<dbReference type="InterPro" id="IPR004314">
    <property type="entry name" value="Neprosin"/>
</dbReference>
<dbReference type="Pfam" id="PF03080">
    <property type="entry name" value="Neprosin"/>
    <property type="match status" value="1"/>
</dbReference>
<dbReference type="EMBL" id="QZWG01000015">
    <property type="protein sequence ID" value="RZB66389.1"/>
    <property type="molecule type" value="Genomic_DNA"/>
</dbReference>
<evidence type="ECO:0000259" key="4">
    <source>
        <dbReference type="PROSITE" id="PS52045"/>
    </source>
</evidence>
<dbReference type="AlphaFoldDB" id="A0A445GYQ5"/>
<feature type="region of interest" description="Disordered" evidence="1">
    <location>
        <begin position="87"/>
        <end position="114"/>
    </location>
</feature>
<evidence type="ECO:0000256" key="1">
    <source>
        <dbReference type="SAM" id="MobiDB-lite"/>
    </source>
</evidence>
<organism evidence="5 6">
    <name type="scientific">Glycine soja</name>
    <name type="common">Wild soybean</name>
    <dbReference type="NCBI Taxonomy" id="3848"/>
    <lineage>
        <taxon>Eukaryota</taxon>
        <taxon>Viridiplantae</taxon>
        <taxon>Streptophyta</taxon>
        <taxon>Embryophyta</taxon>
        <taxon>Tracheophyta</taxon>
        <taxon>Spermatophyta</taxon>
        <taxon>Magnoliopsida</taxon>
        <taxon>eudicotyledons</taxon>
        <taxon>Gunneridae</taxon>
        <taxon>Pentapetalae</taxon>
        <taxon>rosids</taxon>
        <taxon>fabids</taxon>
        <taxon>Fabales</taxon>
        <taxon>Fabaceae</taxon>
        <taxon>Papilionoideae</taxon>
        <taxon>50 kb inversion clade</taxon>
        <taxon>NPAAA clade</taxon>
        <taxon>indigoferoid/millettioid clade</taxon>
        <taxon>Phaseoleae</taxon>
        <taxon>Glycine</taxon>
        <taxon>Glycine subgen. Soja</taxon>
    </lineage>
</organism>
<feature type="signal peptide" evidence="3">
    <location>
        <begin position="1"/>
        <end position="21"/>
    </location>
</feature>
<keyword evidence="3" id="KW-0732">Signal</keyword>
<dbReference type="PANTHER" id="PTHR31589:SF217">
    <property type="entry name" value="CARBOXYL-TERMINAL PEPTIDASE"/>
    <property type="match status" value="1"/>
</dbReference>
<comment type="caution">
    <text evidence="5">The sequence shown here is derived from an EMBL/GenBank/DDBJ whole genome shotgun (WGS) entry which is preliminary data.</text>
</comment>
<keyword evidence="2" id="KW-1133">Transmembrane helix</keyword>
<dbReference type="PANTHER" id="PTHR31589">
    <property type="entry name" value="PROTEIN, PUTATIVE (DUF239)-RELATED-RELATED"/>
    <property type="match status" value="1"/>
</dbReference>
<keyword evidence="2" id="KW-0812">Transmembrane</keyword>
<dbReference type="Gene3D" id="3.90.1320.10">
    <property type="entry name" value="Outer-capsid protein sigma 3, large lobe"/>
    <property type="match status" value="1"/>
</dbReference>
<gene>
    <name evidence="5" type="ORF">D0Y65_042146</name>
</gene>
<evidence type="ECO:0000256" key="3">
    <source>
        <dbReference type="SAM" id="SignalP"/>
    </source>
</evidence>
<protein>
    <recommendedName>
        <fullName evidence="4">Neprosin PEP catalytic domain-containing protein</fullName>
    </recommendedName>
</protein>
<dbReference type="Pfam" id="PF14365">
    <property type="entry name" value="Neprosin_AP"/>
    <property type="match status" value="1"/>
</dbReference>
<feature type="compositionally biased region" description="Polar residues" evidence="1">
    <location>
        <begin position="90"/>
        <end position="103"/>
    </location>
</feature>
<feature type="transmembrane region" description="Helical" evidence="2">
    <location>
        <begin position="242"/>
        <end position="261"/>
    </location>
</feature>
<dbReference type="PROSITE" id="PS51257">
    <property type="entry name" value="PROKAR_LIPOPROTEIN"/>
    <property type="match status" value="1"/>
</dbReference>
<sequence length="292" mass="33330">MGKVVLLFLCMVLVVVSLACADSIEKLEVQKHLKNLNRPPVRSIKSPDGDVIDCIHVSHQPAFDHPDLKNHKIQMKPNFHPEGHPFGESKVSSNSKPITQPWHQNGRCPDGTIPVRRTKKDDMLRASSVQHFGKKKDRSFPQPKPAKPLPDIISQSGHQHAIAYVEGDKYYGAKATINVWDPKIQQPNEFSLSQMWILGGSFGQDLNSIEAGWQVSPDLYGDNNTRLFTYWTVSHQFNKHPIFVLSSNFSFLFFQFLIHFMQLFHYHDRVMHIKLLVVIISFALALFKLTVI</sequence>
<feature type="domain" description="Neprosin PEP catalytic" evidence="4">
    <location>
        <begin position="152"/>
        <end position="292"/>
    </location>
</feature>
<dbReference type="Proteomes" id="UP000289340">
    <property type="component" value="Chromosome 15"/>
</dbReference>
<dbReference type="InterPro" id="IPR053168">
    <property type="entry name" value="Glutamic_endopeptidase"/>
</dbReference>
<evidence type="ECO:0000313" key="5">
    <source>
        <dbReference type="EMBL" id="RZB66389.1"/>
    </source>
</evidence>
<feature type="chain" id="PRO_5036113099" description="Neprosin PEP catalytic domain-containing protein" evidence="3">
    <location>
        <begin position="22"/>
        <end position="292"/>
    </location>
</feature>
<name>A0A445GYQ5_GLYSO</name>
<proteinExistence type="predicted"/>
<dbReference type="InterPro" id="IPR025521">
    <property type="entry name" value="Neprosin_propep"/>
</dbReference>
<feature type="transmembrane region" description="Helical" evidence="2">
    <location>
        <begin position="273"/>
        <end position="291"/>
    </location>
</feature>
<evidence type="ECO:0000256" key="2">
    <source>
        <dbReference type="SAM" id="Phobius"/>
    </source>
</evidence>
<keyword evidence="6" id="KW-1185">Reference proteome</keyword>
<dbReference type="EMBL" id="QZWG01000015">
    <property type="protein sequence ID" value="RZB66390.1"/>
    <property type="molecule type" value="Genomic_DNA"/>
</dbReference>
<reference evidence="5 6" key="1">
    <citation type="submission" date="2018-09" db="EMBL/GenBank/DDBJ databases">
        <title>A high-quality reference genome of wild soybean provides a powerful tool to mine soybean genomes.</title>
        <authorList>
            <person name="Xie M."/>
            <person name="Chung C.Y.L."/>
            <person name="Li M.-W."/>
            <person name="Wong F.-L."/>
            <person name="Chan T.-F."/>
            <person name="Lam H.-M."/>
        </authorList>
    </citation>
    <scope>NUCLEOTIDE SEQUENCE [LARGE SCALE GENOMIC DNA]</scope>
    <source>
        <strain evidence="6">cv. W05</strain>
        <tissue evidence="5">Hypocotyl of etiolated seedlings</tissue>
    </source>
</reference>
<evidence type="ECO:0000313" key="6">
    <source>
        <dbReference type="Proteomes" id="UP000289340"/>
    </source>
</evidence>
<keyword evidence="2" id="KW-0472">Membrane</keyword>
<dbReference type="PROSITE" id="PS52045">
    <property type="entry name" value="NEPROSIN_PEP_CD"/>
    <property type="match status" value="1"/>
</dbReference>
<accession>A0A445GYQ5</accession>